<gene>
    <name evidence="3" type="ORF">FD16_GL001160</name>
</gene>
<dbReference type="GO" id="GO:0003700">
    <property type="term" value="F:DNA-binding transcription factor activity"/>
    <property type="evidence" value="ECO:0007669"/>
    <property type="project" value="InterPro"/>
</dbReference>
<sequence length="148" mass="17248">MTYTIKEVSEKVNLSIYTLRFYDKQGLLPFVARNQSGYREFTDGDLNLIHTICCLKDTGMKLDDIRQYIKYVMGGPATIEQRKALLKKHRHEVELQQQKIADNLKEIDYKLDVYENPQAKEIVAQELQFVTNEKIANNLPNPYHVVAQ</sequence>
<dbReference type="Pfam" id="PF13411">
    <property type="entry name" value="MerR_1"/>
    <property type="match status" value="1"/>
</dbReference>
<dbReference type="eggNOG" id="COG0789">
    <property type="taxonomic scope" value="Bacteria"/>
</dbReference>
<dbReference type="SUPFAM" id="SSF46955">
    <property type="entry name" value="Putative DNA-binding domain"/>
    <property type="match status" value="1"/>
</dbReference>
<evidence type="ECO:0000313" key="4">
    <source>
        <dbReference type="Proteomes" id="UP000051820"/>
    </source>
</evidence>
<dbReference type="InterPro" id="IPR009061">
    <property type="entry name" value="DNA-bd_dom_put_sf"/>
</dbReference>
<accession>A0A0R1VY11</accession>
<dbReference type="OrthoDB" id="9811174at2"/>
<dbReference type="GO" id="GO:0003677">
    <property type="term" value="F:DNA binding"/>
    <property type="evidence" value="ECO:0007669"/>
    <property type="project" value="UniProtKB-KW"/>
</dbReference>
<name>A0A0R1VY11_9LACO</name>
<dbReference type="Gene3D" id="1.10.1660.10">
    <property type="match status" value="1"/>
</dbReference>
<dbReference type="AlphaFoldDB" id="A0A0R1VY11"/>
<dbReference type="PROSITE" id="PS50937">
    <property type="entry name" value="HTH_MERR_2"/>
    <property type="match status" value="1"/>
</dbReference>
<dbReference type="STRING" id="1423807.FD16_GL001160"/>
<dbReference type="CDD" id="cd01109">
    <property type="entry name" value="HTH_YyaN"/>
    <property type="match status" value="1"/>
</dbReference>
<keyword evidence="4" id="KW-1185">Reference proteome</keyword>
<reference evidence="3 4" key="1">
    <citation type="journal article" date="2015" name="Genome Announc.">
        <title>Expanding the biotechnology potential of lactobacilli through comparative genomics of 213 strains and associated genera.</title>
        <authorList>
            <person name="Sun Z."/>
            <person name="Harris H.M."/>
            <person name="McCann A."/>
            <person name="Guo C."/>
            <person name="Argimon S."/>
            <person name="Zhang W."/>
            <person name="Yang X."/>
            <person name="Jeffery I.B."/>
            <person name="Cooney J.C."/>
            <person name="Kagawa T.F."/>
            <person name="Liu W."/>
            <person name="Song Y."/>
            <person name="Salvetti E."/>
            <person name="Wrobel A."/>
            <person name="Rasinkangas P."/>
            <person name="Parkhill J."/>
            <person name="Rea M.C."/>
            <person name="O'Sullivan O."/>
            <person name="Ritari J."/>
            <person name="Douillard F.P."/>
            <person name="Paul Ross R."/>
            <person name="Yang R."/>
            <person name="Briner A.E."/>
            <person name="Felis G.E."/>
            <person name="de Vos W.M."/>
            <person name="Barrangou R."/>
            <person name="Klaenhammer T.R."/>
            <person name="Caufield P.W."/>
            <person name="Cui Y."/>
            <person name="Zhang H."/>
            <person name="O'Toole P.W."/>
        </authorList>
    </citation>
    <scope>NUCLEOTIDE SEQUENCE [LARGE SCALE GENOMIC DNA]</scope>
    <source>
        <strain evidence="3 4">DSM 5007</strain>
    </source>
</reference>
<dbReference type="PANTHER" id="PTHR30204">
    <property type="entry name" value="REDOX-CYCLING DRUG-SENSING TRANSCRIPTIONAL ACTIVATOR SOXR"/>
    <property type="match status" value="1"/>
</dbReference>
<dbReference type="Proteomes" id="UP000051820">
    <property type="component" value="Unassembled WGS sequence"/>
</dbReference>
<dbReference type="RefSeq" id="WP_010623138.1">
    <property type="nucleotide sequence ID" value="NZ_AZGF01000027.1"/>
</dbReference>
<dbReference type="PANTHER" id="PTHR30204:SF82">
    <property type="entry name" value="TRANSCRIPTIONAL REGULATOR, MERR FAMILY"/>
    <property type="match status" value="1"/>
</dbReference>
<organism evidence="3 4">
    <name type="scientific">Paucilactobacillus suebicus DSM 5007 = KCTC 3549</name>
    <dbReference type="NCBI Taxonomy" id="1423807"/>
    <lineage>
        <taxon>Bacteria</taxon>
        <taxon>Bacillati</taxon>
        <taxon>Bacillota</taxon>
        <taxon>Bacilli</taxon>
        <taxon>Lactobacillales</taxon>
        <taxon>Lactobacillaceae</taxon>
        <taxon>Paucilactobacillus</taxon>
    </lineage>
</organism>
<dbReference type="EMBL" id="AZGF01000027">
    <property type="protein sequence ID" value="KRM10558.1"/>
    <property type="molecule type" value="Genomic_DNA"/>
</dbReference>
<dbReference type="PATRIC" id="fig|1423807.3.peg.1180"/>
<dbReference type="InterPro" id="IPR000551">
    <property type="entry name" value="MerR-type_HTH_dom"/>
</dbReference>
<evidence type="ECO:0000313" key="3">
    <source>
        <dbReference type="EMBL" id="KRM10558.1"/>
    </source>
</evidence>
<proteinExistence type="predicted"/>
<dbReference type="SMART" id="SM00422">
    <property type="entry name" value="HTH_MERR"/>
    <property type="match status" value="1"/>
</dbReference>
<protein>
    <submittedName>
        <fullName evidence="3">Transcriptional regulator</fullName>
    </submittedName>
</protein>
<evidence type="ECO:0000256" key="1">
    <source>
        <dbReference type="ARBA" id="ARBA00023125"/>
    </source>
</evidence>
<keyword evidence="1" id="KW-0238">DNA-binding</keyword>
<dbReference type="InterPro" id="IPR047057">
    <property type="entry name" value="MerR_fam"/>
</dbReference>
<evidence type="ECO:0000259" key="2">
    <source>
        <dbReference type="PROSITE" id="PS50937"/>
    </source>
</evidence>
<feature type="domain" description="HTH merR-type" evidence="2">
    <location>
        <begin position="2"/>
        <end position="71"/>
    </location>
</feature>
<comment type="caution">
    <text evidence="3">The sequence shown here is derived from an EMBL/GenBank/DDBJ whole genome shotgun (WGS) entry which is preliminary data.</text>
</comment>